<comment type="caution">
    <text evidence="1">The sequence shown here is derived from an EMBL/GenBank/DDBJ whole genome shotgun (WGS) entry which is preliminary data.</text>
</comment>
<keyword evidence="2" id="KW-1185">Reference proteome</keyword>
<accession>A0ABV8KC41</accession>
<organism evidence="1 2">
    <name type="scientific">Paenibacillus xanthanilyticus</name>
    <dbReference type="NCBI Taxonomy" id="1783531"/>
    <lineage>
        <taxon>Bacteria</taxon>
        <taxon>Bacillati</taxon>
        <taxon>Bacillota</taxon>
        <taxon>Bacilli</taxon>
        <taxon>Bacillales</taxon>
        <taxon>Paenibacillaceae</taxon>
        <taxon>Paenibacillus</taxon>
    </lineage>
</organism>
<sequence>MVAPNYDYDIAQLVAAYKRAVADILRELYAMDTTAISQANARATLAEIARILKELNAESAAWAATNIPRAVTDGITSTIVALGAADTVEAAEKIVKFNRMNADLIKTAIADTQADLLAVTQNIDRKTRDAVRTATMESMRANMAAGINGRRTISRDILTRMRAQLGDSVNTGIIDAAGRRWKPEVYVDMAVRTKMMRTHTEATINEAVARDALFGVISRHGARDACAKYEGKIVKLTPDAPGDYPFIGDLPRRDIFHPNCRHVVSPVRKPEFIEGGT</sequence>
<dbReference type="Proteomes" id="UP001595715">
    <property type="component" value="Unassembled WGS sequence"/>
</dbReference>
<dbReference type="Pfam" id="PF06152">
    <property type="entry name" value="Phage_min_cap2"/>
    <property type="match status" value="1"/>
</dbReference>
<proteinExistence type="predicted"/>
<dbReference type="RefSeq" id="WP_377722192.1">
    <property type="nucleotide sequence ID" value="NZ_JBHSAM010000036.1"/>
</dbReference>
<dbReference type="EMBL" id="JBHSAM010000036">
    <property type="protein sequence ID" value="MFC4103610.1"/>
    <property type="molecule type" value="Genomic_DNA"/>
</dbReference>
<gene>
    <name evidence="1" type="ORF">ACFOZ8_28730</name>
</gene>
<name>A0ABV8KC41_9BACL</name>
<dbReference type="InterPro" id="IPR009319">
    <property type="entry name" value="Phage_A118_VSP1"/>
</dbReference>
<protein>
    <submittedName>
        <fullName evidence="1">Phage minor capsid protein</fullName>
    </submittedName>
</protein>
<evidence type="ECO:0000313" key="1">
    <source>
        <dbReference type="EMBL" id="MFC4103610.1"/>
    </source>
</evidence>
<evidence type="ECO:0000313" key="2">
    <source>
        <dbReference type="Proteomes" id="UP001595715"/>
    </source>
</evidence>
<reference evidence="2" key="1">
    <citation type="journal article" date="2019" name="Int. J. Syst. Evol. Microbiol.">
        <title>The Global Catalogue of Microorganisms (GCM) 10K type strain sequencing project: providing services to taxonomists for standard genome sequencing and annotation.</title>
        <authorList>
            <consortium name="The Broad Institute Genomics Platform"/>
            <consortium name="The Broad Institute Genome Sequencing Center for Infectious Disease"/>
            <person name="Wu L."/>
            <person name="Ma J."/>
        </authorList>
    </citation>
    <scope>NUCLEOTIDE SEQUENCE [LARGE SCALE GENOMIC DNA]</scope>
    <source>
        <strain evidence="2">IBRC-M 10987</strain>
    </source>
</reference>